<comment type="caution">
    <text evidence="2">The sequence shown here is derived from an EMBL/GenBank/DDBJ whole genome shotgun (WGS) entry which is preliminary data.</text>
</comment>
<gene>
    <name evidence="2" type="ORF">BTN85_0145</name>
</gene>
<keyword evidence="3" id="KW-1185">Reference proteome</keyword>
<organism evidence="2 3">
    <name type="scientific">Methanohalarchaeum thermophilum</name>
    <dbReference type="NCBI Taxonomy" id="1903181"/>
    <lineage>
        <taxon>Archaea</taxon>
        <taxon>Methanobacteriati</taxon>
        <taxon>Methanobacteriota</taxon>
        <taxon>Methanonatronarchaeia</taxon>
        <taxon>Methanonatronarchaeales</taxon>
        <taxon>Methanonatronarchaeaceae</taxon>
        <taxon>Candidatus Methanohalarchaeum</taxon>
    </lineage>
</organism>
<dbReference type="FunCoup" id="A0A1Q6DTK4">
    <property type="interactions" value="1"/>
</dbReference>
<proteinExistence type="predicted"/>
<dbReference type="Pfam" id="PF01979">
    <property type="entry name" value="Amidohydro_1"/>
    <property type="match status" value="1"/>
</dbReference>
<sequence>MEITIEGKIYQGDLTPIKGFIRIKDGIIKEFSSNKLNKDPDYQGTVFPSFVNAHTHLGDSIFDVDPKKYSLEELVGPGGYKERKLESTSHKEKEAGIIEALQKGLRQGVTDFCDFREEGIKGAKLLKRASSKCKATVKILGRPREVTEKRVLNLLDYTDGLGISSVNDYPKKDLNIFKKFSKKRDIDLALHAAETDKGQDKSIRETNKTEVERAISLSPYHIVHATNPRKSDLEKIENNNIPVVICPRSNKITEVGLPPYLEMIERDIQVGIGTDNAMLCDTSILNEIKFLYEEIKEKSEAPVDLPKKLIRSSTLDGARIIGKDNEIKEGNIPSMILIEEKNFSPKSLLKNKDPIDIVFKGSEVISNV</sequence>
<dbReference type="GO" id="GO:0016787">
    <property type="term" value="F:hydrolase activity"/>
    <property type="evidence" value="ECO:0007669"/>
    <property type="project" value="UniProtKB-KW"/>
</dbReference>
<name>A0A1Q6DTK4_METT1</name>
<keyword evidence="2" id="KW-0378">Hydrolase</keyword>
<dbReference type="PANTHER" id="PTHR43794:SF5">
    <property type="entry name" value="CHLOROHYDROLASE FAMILY PROTEIN"/>
    <property type="match status" value="1"/>
</dbReference>
<dbReference type="InterPro" id="IPR050287">
    <property type="entry name" value="MTA/SAH_deaminase"/>
</dbReference>
<protein>
    <submittedName>
        <fullName evidence="2">Cytosine deaminase related metal-dependent hydrolase</fullName>
    </submittedName>
</protein>
<dbReference type="InterPro" id="IPR006680">
    <property type="entry name" value="Amidohydro-rel"/>
</dbReference>
<dbReference type="SUPFAM" id="SSF51556">
    <property type="entry name" value="Metallo-dependent hydrolases"/>
    <property type="match status" value="1"/>
</dbReference>
<dbReference type="Gene3D" id="3.20.20.140">
    <property type="entry name" value="Metal-dependent hydrolases"/>
    <property type="match status" value="1"/>
</dbReference>
<feature type="domain" description="Amidohydrolase-related" evidence="1">
    <location>
        <begin position="45"/>
        <end position="361"/>
    </location>
</feature>
<dbReference type="InParanoid" id="A0A1Q6DTK4"/>
<dbReference type="STRING" id="1903181.BTN85_0145"/>
<evidence type="ECO:0000313" key="2">
    <source>
        <dbReference type="EMBL" id="OKY77677.1"/>
    </source>
</evidence>
<evidence type="ECO:0000313" key="3">
    <source>
        <dbReference type="Proteomes" id="UP000185744"/>
    </source>
</evidence>
<dbReference type="EMBL" id="MSDW01000001">
    <property type="protein sequence ID" value="OKY77677.1"/>
    <property type="molecule type" value="Genomic_DNA"/>
</dbReference>
<evidence type="ECO:0000259" key="1">
    <source>
        <dbReference type="Pfam" id="PF01979"/>
    </source>
</evidence>
<accession>A0A1Q6DTK4</accession>
<dbReference type="PANTHER" id="PTHR43794">
    <property type="entry name" value="AMINOHYDROLASE SSNA-RELATED"/>
    <property type="match status" value="1"/>
</dbReference>
<reference evidence="2" key="1">
    <citation type="submission" date="2016-12" db="EMBL/GenBank/DDBJ databases">
        <title>Discovery of methanogenic haloarchaea.</title>
        <authorList>
            <person name="Sorokin D.Y."/>
            <person name="Makarova K.S."/>
            <person name="Abbas B."/>
            <person name="Ferrer M."/>
            <person name="Golyshin P.N."/>
        </authorList>
    </citation>
    <scope>NUCLEOTIDE SEQUENCE [LARGE SCALE GENOMIC DNA]</scope>
    <source>
        <strain evidence="2">HMET1</strain>
    </source>
</reference>
<dbReference type="Proteomes" id="UP000185744">
    <property type="component" value="Unassembled WGS sequence"/>
</dbReference>
<dbReference type="InterPro" id="IPR032466">
    <property type="entry name" value="Metal_Hydrolase"/>
</dbReference>
<dbReference type="AlphaFoldDB" id="A0A1Q6DTK4"/>